<dbReference type="InterPro" id="IPR013783">
    <property type="entry name" value="Ig-like_fold"/>
</dbReference>
<accession>A0ABQ9FFG9</accession>
<sequence length="155" mass="18167">MKSKHWPFVLYIITLFYQVFGQTILYVGFDTDVTLNCPFRQTVTDNLSINEASETKTYESTDDIKLRCLANLQNNDITFTAWTHRDIGIYTCNGYNKYNRRMKSQDIQINVNDQPVFTDNITIRDSDRMTEINKTIPPKDQQNVILKKTKVHMIT</sequence>
<dbReference type="Gene3D" id="2.60.40.10">
    <property type="entry name" value="Immunoglobulins"/>
    <property type="match status" value="1"/>
</dbReference>
<evidence type="ECO:0000313" key="2">
    <source>
        <dbReference type="Proteomes" id="UP001217089"/>
    </source>
</evidence>
<dbReference type="Proteomes" id="UP001217089">
    <property type="component" value="Unassembled WGS sequence"/>
</dbReference>
<name>A0ABQ9FFG9_TEGGR</name>
<organism evidence="1 2">
    <name type="scientific">Tegillarca granosa</name>
    <name type="common">Malaysian cockle</name>
    <name type="synonym">Anadara granosa</name>
    <dbReference type="NCBI Taxonomy" id="220873"/>
    <lineage>
        <taxon>Eukaryota</taxon>
        <taxon>Metazoa</taxon>
        <taxon>Spiralia</taxon>
        <taxon>Lophotrochozoa</taxon>
        <taxon>Mollusca</taxon>
        <taxon>Bivalvia</taxon>
        <taxon>Autobranchia</taxon>
        <taxon>Pteriomorphia</taxon>
        <taxon>Arcoida</taxon>
        <taxon>Arcoidea</taxon>
        <taxon>Arcidae</taxon>
        <taxon>Tegillarca</taxon>
    </lineage>
</organism>
<reference evidence="1 2" key="1">
    <citation type="submission" date="2022-12" db="EMBL/GenBank/DDBJ databases">
        <title>Chromosome-level genome of Tegillarca granosa.</title>
        <authorList>
            <person name="Kim J."/>
        </authorList>
    </citation>
    <scope>NUCLEOTIDE SEQUENCE [LARGE SCALE GENOMIC DNA]</scope>
    <source>
        <strain evidence="1">Teg-2019</strain>
        <tissue evidence="1">Adductor muscle</tissue>
    </source>
</reference>
<gene>
    <name evidence="1" type="ORF">KUTeg_006097</name>
</gene>
<keyword evidence="2" id="KW-1185">Reference proteome</keyword>
<dbReference type="EMBL" id="JARBDR010000328">
    <property type="protein sequence ID" value="KAJ8316083.1"/>
    <property type="molecule type" value="Genomic_DNA"/>
</dbReference>
<comment type="caution">
    <text evidence="1">The sequence shown here is derived from an EMBL/GenBank/DDBJ whole genome shotgun (WGS) entry which is preliminary data.</text>
</comment>
<protein>
    <submittedName>
        <fullName evidence="1">Uncharacterized protein</fullName>
    </submittedName>
</protein>
<evidence type="ECO:0000313" key="1">
    <source>
        <dbReference type="EMBL" id="KAJ8316083.1"/>
    </source>
</evidence>
<proteinExistence type="predicted"/>